<organism evidence="4 5">
    <name type="scientific">Cucumis sativus</name>
    <name type="common">Cucumber</name>
    <dbReference type="NCBI Taxonomy" id="3659"/>
    <lineage>
        <taxon>Eukaryota</taxon>
        <taxon>Viridiplantae</taxon>
        <taxon>Streptophyta</taxon>
        <taxon>Embryophyta</taxon>
        <taxon>Tracheophyta</taxon>
        <taxon>Spermatophyta</taxon>
        <taxon>Magnoliopsida</taxon>
        <taxon>eudicotyledons</taxon>
        <taxon>Gunneridae</taxon>
        <taxon>Pentapetalae</taxon>
        <taxon>rosids</taxon>
        <taxon>fabids</taxon>
        <taxon>Cucurbitales</taxon>
        <taxon>Cucurbitaceae</taxon>
        <taxon>Benincaseae</taxon>
        <taxon>Cucumis</taxon>
    </lineage>
</organism>
<dbReference type="Gramene" id="KGN66241">
    <property type="protein sequence ID" value="KGN66241"/>
    <property type="gene ID" value="Csa_1G588500"/>
</dbReference>
<dbReference type="Pfam" id="PF21467">
    <property type="entry name" value="BetaGal_gal-bd"/>
    <property type="match status" value="1"/>
</dbReference>
<dbReference type="FunFam" id="2.60.120.260:FF:000061">
    <property type="entry name" value="Beta-galactosidase"/>
    <property type="match status" value="1"/>
</dbReference>
<dbReference type="GO" id="GO:0004553">
    <property type="term" value="F:hydrolase activity, hydrolyzing O-glycosyl compounds"/>
    <property type="evidence" value="ECO:0007669"/>
    <property type="project" value="InterPro"/>
</dbReference>
<keyword evidence="5" id="KW-1185">Reference proteome</keyword>
<dbReference type="AlphaFoldDB" id="A0A0A0M1Y4"/>
<evidence type="ECO:0000313" key="5">
    <source>
        <dbReference type="Proteomes" id="UP000029981"/>
    </source>
</evidence>
<dbReference type="InterPro" id="IPR008979">
    <property type="entry name" value="Galactose-bd-like_sf"/>
</dbReference>
<feature type="domain" description="Beta-galactosidase galactose-binding" evidence="3">
    <location>
        <begin position="81"/>
        <end position="148"/>
    </location>
</feature>
<evidence type="ECO:0000313" key="4">
    <source>
        <dbReference type="EMBL" id="KGN66241.1"/>
    </source>
</evidence>
<reference evidence="4 5" key="2">
    <citation type="journal article" date="2009" name="PLoS ONE">
        <title>An integrated genetic and cytogenetic map of the cucumber genome.</title>
        <authorList>
            <person name="Ren Y."/>
            <person name="Zhang Z."/>
            <person name="Liu J."/>
            <person name="Staub J.E."/>
            <person name="Han Y."/>
            <person name="Cheng Z."/>
            <person name="Li X."/>
            <person name="Lu J."/>
            <person name="Miao H."/>
            <person name="Kang H."/>
            <person name="Xie B."/>
            <person name="Gu X."/>
            <person name="Wang X."/>
            <person name="Du Y."/>
            <person name="Jin W."/>
            <person name="Huang S."/>
        </authorList>
    </citation>
    <scope>NUCLEOTIDE SEQUENCE [LARGE SCALE GENOMIC DNA]</scope>
    <source>
        <strain evidence="5">cv. 9930</strain>
    </source>
</reference>
<sequence>MQKFVIKIVDMMKWEKLFHTQGGPIILSQIGVKSYEAKMTPISSFWWLSYKEEPASAYAKDTTTKDGLVEQVSVTWDTTDYLWYMTDIRIDSTEGFLKSGQWPLLTVNSAGHILHVFINGQLSGSVYGSLEDPRITFSKYVNLKQGVNKLSMLSVTVGLPNVGLHFDTWNAGVLGPVTLKGLNEGTRDMSKYKWSYKVGLRGEILNLYSVKGSNSVQWMKGSFQKQPLTWYKVSHSPRLVKSKWQLIDNFGRNWWESSRDFFG</sequence>
<dbReference type="PANTHER" id="PTHR23421">
    <property type="entry name" value="BETA-GALACTOSIDASE RELATED"/>
    <property type="match status" value="1"/>
</dbReference>
<proteinExistence type="predicted"/>
<evidence type="ECO:0000256" key="1">
    <source>
        <dbReference type="ARBA" id="ARBA00022801"/>
    </source>
</evidence>
<dbReference type="Gene3D" id="2.60.120.260">
    <property type="entry name" value="Galactose-binding domain-like"/>
    <property type="match status" value="1"/>
</dbReference>
<dbReference type="GO" id="GO:0005975">
    <property type="term" value="P:carbohydrate metabolic process"/>
    <property type="evidence" value="ECO:0007669"/>
    <property type="project" value="InterPro"/>
</dbReference>
<dbReference type="Proteomes" id="UP000029981">
    <property type="component" value="Chromosome 1"/>
</dbReference>
<reference evidence="4 5" key="1">
    <citation type="journal article" date="2009" name="Nat. Genet.">
        <title>The genome of the cucumber, Cucumis sativus L.</title>
        <authorList>
            <person name="Huang S."/>
            <person name="Li R."/>
            <person name="Zhang Z."/>
            <person name="Li L."/>
            <person name="Gu X."/>
            <person name="Fan W."/>
            <person name="Lucas W.J."/>
            <person name="Wang X."/>
            <person name="Xie B."/>
            <person name="Ni P."/>
            <person name="Ren Y."/>
            <person name="Zhu H."/>
            <person name="Li J."/>
            <person name="Lin K."/>
            <person name="Jin W."/>
            <person name="Fei Z."/>
            <person name="Li G."/>
            <person name="Staub J."/>
            <person name="Kilian A."/>
            <person name="van der Vossen E.A."/>
            <person name="Wu Y."/>
            <person name="Guo J."/>
            <person name="He J."/>
            <person name="Jia Z."/>
            <person name="Ren Y."/>
            <person name="Tian G."/>
            <person name="Lu Y."/>
            <person name="Ruan J."/>
            <person name="Qian W."/>
            <person name="Wang M."/>
            <person name="Huang Q."/>
            <person name="Li B."/>
            <person name="Xuan Z."/>
            <person name="Cao J."/>
            <person name="Asan"/>
            <person name="Wu Z."/>
            <person name="Zhang J."/>
            <person name="Cai Q."/>
            <person name="Bai Y."/>
            <person name="Zhao B."/>
            <person name="Han Y."/>
            <person name="Li Y."/>
            <person name="Li X."/>
            <person name="Wang S."/>
            <person name="Shi Q."/>
            <person name="Liu S."/>
            <person name="Cho W.K."/>
            <person name="Kim J.Y."/>
            <person name="Xu Y."/>
            <person name="Heller-Uszynska K."/>
            <person name="Miao H."/>
            <person name="Cheng Z."/>
            <person name="Zhang S."/>
            <person name="Wu J."/>
            <person name="Yang Y."/>
            <person name="Kang H."/>
            <person name="Li M."/>
            <person name="Liang H."/>
            <person name="Ren X."/>
            <person name="Shi Z."/>
            <person name="Wen M."/>
            <person name="Jian M."/>
            <person name="Yang H."/>
            <person name="Zhang G."/>
            <person name="Yang Z."/>
            <person name="Chen R."/>
            <person name="Liu S."/>
            <person name="Li J."/>
            <person name="Ma L."/>
            <person name="Liu H."/>
            <person name="Zhou Y."/>
            <person name="Zhao J."/>
            <person name="Fang X."/>
            <person name="Li G."/>
            <person name="Fang L."/>
            <person name="Li Y."/>
            <person name="Liu D."/>
            <person name="Zheng H."/>
            <person name="Zhang Y."/>
            <person name="Qin N."/>
            <person name="Li Z."/>
            <person name="Yang G."/>
            <person name="Yang S."/>
            <person name="Bolund L."/>
            <person name="Kristiansen K."/>
            <person name="Zheng H."/>
            <person name="Li S."/>
            <person name="Zhang X."/>
            <person name="Yang H."/>
            <person name="Wang J."/>
            <person name="Sun R."/>
            <person name="Zhang B."/>
            <person name="Jiang S."/>
            <person name="Wang J."/>
            <person name="Du Y."/>
            <person name="Li S."/>
        </authorList>
    </citation>
    <scope>NUCLEOTIDE SEQUENCE [LARGE SCALE GENOMIC DNA]</scope>
    <source>
        <strain evidence="5">cv. 9930</strain>
    </source>
</reference>
<gene>
    <name evidence="4" type="ORF">Csa_1G588500</name>
</gene>
<keyword evidence="1" id="KW-0378">Hydrolase</keyword>
<keyword evidence="2" id="KW-0326">Glycosidase</keyword>
<protein>
    <submittedName>
        <fullName evidence="4">Beta-galactosidase</fullName>
    </submittedName>
</protein>
<evidence type="ECO:0000259" key="3">
    <source>
        <dbReference type="Pfam" id="PF21467"/>
    </source>
</evidence>
<evidence type="ECO:0000256" key="2">
    <source>
        <dbReference type="ARBA" id="ARBA00023295"/>
    </source>
</evidence>
<name>A0A0A0M1Y4_CUCSA</name>
<reference evidence="4 5" key="4">
    <citation type="journal article" date="2011" name="BMC Genomics">
        <title>RNA-Seq improves annotation of protein-coding genes in the cucumber genome.</title>
        <authorList>
            <person name="Li Z."/>
            <person name="Zhang Z."/>
            <person name="Yan P."/>
            <person name="Huang S."/>
            <person name="Fei Z."/>
            <person name="Lin K."/>
        </authorList>
    </citation>
    <scope>NUCLEOTIDE SEQUENCE [LARGE SCALE GENOMIC DNA]</scope>
    <source>
        <strain evidence="5">cv. 9930</strain>
    </source>
</reference>
<accession>A0A0A0M1Y4</accession>
<dbReference type="eggNOG" id="KOG0496">
    <property type="taxonomic scope" value="Eukaryota"/>
</dbReference>
<dbReference type="EMBL" id="CM002922">
    <property type="protein sequence ID" value="KGN66241.1"/>
    <property type="molecule type" value="Genomic_DNA"/>
</dbReference>
<dbReference type="InterPro" id="IPR048913">
    <property type="entry name" value="BetaGal_gal-bd"/>
</dbReference>
<dbReference type="SUPFAM" id="SSF49785">
    <property type="entry name" value="Galactose-binding domain-like"/>
    <property type="match status" value="1"/>
</dbReference>
<dbReference type="InterPro" id="IPR001944">
    <property type="entry name" value="Glycoside_Hdrlase_35"/>
</dbReference>
<reference evidence="4 5" key="3">
    <citation type="journal article" date="2010" name="BMC Genomics">
        <title>Transcriptome sequencing and comparative analysis of cucumber flowers with different sex types.</title>
        <authorList>
            <person name="Guo S."/>
            <person name="Zheng Y."/>
            <person name="Joung J.G."/>
            <person name="Liu S."/>
            <person name="Zhang Z."/>
            <person name="Crasta O.R."/>
            <person name="Sobral B.W."/>
            <person name="Xu Y."/>
            <person name="Huang S."/>
            <person name="Fei Z."/>
        </authorList>
    </citation>
    <scope>NUCLEOTIDE SEQUENCE [LARGE SCALE GENOMIC DNA]</scope>
    <source>
        <strain evidence="5">cv. 9930</strain>
    </source>
</reference>